<comment type="caution">
    <text evidence="3">The sequence shown here is derived from an EMBL/GenBank/DDBJ whole genome shotgun (WGS) entry which is preliminary data.</text>
</comment>
<dbReference type="FunCoup" id="A0A259TYM4">
    <property type="interactions" value="49"/>
</dbReference>
<protein>
    <recommendedName>
        <fullName evidence="2">Fe-S metabolism associated domain-containing protein</fullName>
    </recommendedName>
</protein>
<organism evidence="3 4">
    <name type="scientific">Rubricoccus marinus</name>
    <dbReference type="NCBI Taxonomy" id="716817"/>
    <lineage>
        <taxon>Bacteria</taxon>
        <taxon>Pseudomonadati</taxon>
        <taxon>Rhodothermota</taxon>
        <taxon>Rhodothermia</taxon>
        <taxon>Rhodothermales</taxon>
        <taxon>Rubricoccaceae</taxon>
        <taxon>Rubricoccus</taxon>
    </lineage>
</organism>
<dbReference type="EMBL" id="MQWB01000001">
    <property type="protein sequence ID" value="OZC02674.1"/>
    <property type="molecule type" value="Genomic_DNA"/>
</dbReference>
<reference evidence="3 4" key="1">
    <citation type="submission" date="2016-11" db="EMBL/GenBank/DDBJ databases">
        <title>Study of marine rhodopsin-containing bacteria.</title>
        <authorList>
            <person name="Yoshizawa S."/>
            <person name="Kumagai Y."/>
            <person name="Kogure K."/>
        </authorList>
    </citation>
    <scope>NUCLEOTIDE SEQUENCE [LARGE SCALE GENOMIC DNA]</scope>
    <source>
        <strain evidence="3 4">SG-29</strain>
    </source>
</reference>
<keyword evidence="4" id="KW-1185">Reference proteome</keyword>
<dbReference type="PANTHER" id="PTHR43597:SF5">
    <property type="entry name" value="SUFE-LIKE PROTEIN 2, CHLOROPLASTIC"/>
    <property type="match status" value="1"/>
</dbReference>
<evidence type="ECO:0000313" key="4">
    <source>
        <dbReference type="Proteomes" id="UP000216446"/>
    </source>
</evidence>
<feature type="domain" description="Fe-S metabolism associated" evidence="2">
    <location>
        <begin position="17"/>
        <end position="139"/>
    </location>
</feature>
<evidence type="ECO:0000256" key="1">
    <source>
        <dbReference type="ARBA" id="ARBA00010282"/>
    </source>
</evidence>
<sequence length="142" mass="15953">MTSPADTLDSRQRAIAEEFAFLTDWMLRYEHLIEHAKTMPPLAPEARTDDRLVRGCQSKVWLHTWQEDASGETRFRVEADSEAQIVRGLASLLVRALDGLPPDVVSDADLWFLKETGLAEHLSPNRANGLDAMVRQIREAAA</sequence>
<dbReference type="OrthoDB" id="9799320at2"/>
<dbReference type="Pfam" id="PF02657">
    <property type="entry name" value="SufE"/>
    <property type="match status" value="1"/>
</dbReference>
<dbReference type="InParanoid" id="A0A259TYM4"/>
<proteinExistence type="inferred from homology"/>
<dbReference type="Proteomes" id="UP000216446">
    <property type="component" value="Unassembled WGS sequence"/>
</dbReference>
<comment type="similarity">
    <text evidence="1">Belongs to the SufE family.</text>
</comment>
<dbReference type="AlphaFoldDB" id="A0A259TYM4"/>
<gene>
    <name evidence="3" type="ORF">BSZ36_06615</name>
</gene>
<evidence type="ECO:0000313" key="3">
    <source>
        <dbReference type="EMBL" id="OZC02674.1"/>
    </source>
</evidence>
<name>A0A259TYM4_9BACT</name>
<dbReference type="Gene3D" id="3.90.1010.10">
    <property type="match status" value="1"/>
</dbReference>
<dbReference type="InterPro" id="IPR003808">
    <property type="entry name" value="Fe-S_metab-assoc_dom"/>
</dbReference>
<dbReference type="PANTHER" id="PTHR43597">
    <property type="entry name" value="SULFUR ACCEPTOR PROTEIN CSDE"/>
    <property type="match status" value="1"/>
</dbReference>
<evidence type="ECO:0000259" key="2">
    <source>
        <dbReference type="Pfam" id="PF02657"/>
    </source>
</evidence>
<accession>A0A259TYM4</accession>
<dbReference type="RefSeq" id="WP_094547147.1">
    <property type="nucleotide sequence ID" value="NZ_MQWB01000001.1"/>
</dbReference>
<dbReference type="SUPFAM" id="SSF82649">
    <property type="entry name" value="SufE/NifU"/>
    <property type="match status" value="1"/>
</dbReference>